<dbReference type="PANTHER" id="PTHR14218">
    <property type="entry name" value="PROTEASE S8 TRIPEPTIDYL PEPTIDASE I CLN2"/>
    <property type="match status" value="1"/>
</dbReference>
<feature type="binding site" evidence="8">
    <location>
        <position position="577"/>
    </location>
    <ligand>
        <name>Ca(2+)</name>
        <dbReference type="ChEBI" id="CHEBI:29108"/>
    </ligand>
</feature>
<dbReference type="InterPro" id="IPR015366">
    <property type="entry name" value="S53_propep"/>
</dbReference>
<dbReference type="GO" id="GO:0008240">
    <property type="term" value="F:tripeptidyl-peptidase activity"/>
    <property type="evidence" value="ECO:0007669"/>
    <property type="project" value="TreeGrafter"/>
</dbReference>
<keyword evidence="3 8" id="KW-0479">Metal-binding</keyword>
<accession>A0A2J6QPU3</accession>
<dbReference type="STRING" id="1745343.A0A2J6QPU3"/>
<evidence type="ECO:0000313" key="11">
    <source>
        <dbReference type="EMBL" id="PMD28285.1"/>
    </source>
</evidence>
<evidence type="ECO:0000256" key="9">
    <source>
        <dbReference type="SAM" id="SignalP"/>
    </source>
</evidence>
<feature type="binding site" evidence="8">
    <location>
        <position position="595"/>
    </location>
    <ligand>
        <name>Ca(2+)</name>
        <dbReference type="ChEBI" id="CHEBI:29108"/>
    </ligand>
</feature>
<feature type="active site" description="Charge relay system" evidence="8">
    <location>
        <position position="535"/>
    </location>
</feature>
<keyword evidence="4 8" id="KW-0378">Hydrolase</keyword>
<evidence type="ECO:0000256" key="7">
    <source>
        <dbReference type="ARBA" id="ARBA00023145"/>
    </source>
</evidence>
<evidence type="ECO:0000259" key="10">
    <source>
        <dbReference type="PROSITE" id="PS51695"/>
    </source>
</evidence>
<evidence type="ECO:0000313" key="12">
    <source>
        <dbReference type="Proteomes" id="UP000235672"/>
    </source>
</evidence>
<dbReference type="SUPFAM" id="SSF52743">
    <property type="entry name" value="Subtilisin-like"/>
    <property type="match status" value="1"/>
</dbReference>
<dbReference type="Gene3D" id="3.40.50.200">
    <property type="entry name" value="Peptidase S8/S53 domain"/>
    <property type="match status" value="1"/>
</dbReference>
<dbReference type="CDD" id="cd04056">
    <property type="entry name" value="Peptidases_S53"/>
    <property type="match status" value="1"/>
</dbReference>
<comment type="subcellular location">
    <subcellularLocation>
        <location evidence="1">Secreted</location>
        <location evidence="1">Extracellular space</location>
    </subcellularLocation>
</comment>
<evidence type="ECO:0000256" key="4">
    <source>
        <dbReference type="ARBA" id="ARBA00022801"/>
    </source>
</evidence>
<dbReference type="Pfam" id="PF09286">
    <property type="entry name" value="Pro-kuma_activ"/>
    <property type="match status" value="1"/>
</dbReference>
<feature type="binding site" evidence="8">
    <location>
        <position position="597"/>
    </location>
    <ligand>
        <name>Ca(2+)</name>
        <dbReference type="ChEBI" id="CHEBI:29108"/>
    </ligand>
</feature>
<keyword evidence="7" id="KW-0865">Zymogen</keyword>
<evidence type="ECO:0000256" key="3">
    <source>
        <dbReference type="ARBA" id="ARBA00022723"/>
    </source>
</evidence>
<dbReference type="SMART" id="SM00944">
    <property type="entry name" value="Pro-kuma_activ"/>
    <property type="match status" value="1"/>
</dbReference>
<dbReference type="Proteomes" id="UP000235672">
    <property type="component" value="Unassembled WGS sequence"/>
</dbReference>
<dbReference type="PANTHER" id="PTHR14218:SF19">
    <property type="entry name" value="SERINE PROTEASE AORO, PUTATIVE (AFU_ORTHOLOGUE AFUA_6G10250)-RELATED"/>
    <property type="match status" value="1"/>
</dbReference>
<protein>
    <submittedName>
        <fullName evidence="11">Aorsin</fullName>
    </submittedName>
</protein>
<feature type="active site" description="Charge relay system" evidence="8">
    <location>
        <position position="292"/>
    </location>
</feature>
<dbReference type="InterPro" id="IPR050819">
    <property type="entry name" value="Tripeptidyl-peptidase_I"/>
</dbReference>
<dbReference type="AlphaFoldDB" id="A0A2J6QPU3"/>
<gene>
    <name evidence="11" type="ORF">NA56DRAFT_714069</name>
</gene>
<evidence type="ECO:0000256" key="5">
    <source>
        <dbReference type="ARBA" id="ARBA00022825"/>
    </source>
</evidence>
<evidence type="ECO:0000256" key="6">
    <source>
        <dbReference type="ARBA" id="ARBA00022837"/>
    </source>
</evidence>
<dbReference type="OrthoDB" id="409122at2759"/>
<keyword evidence="5 8" id="KW-0720">Serine protease</keyword>
<evidence type="ECO:0000256" key="1">
    <source>
        <dbReference type="ARBA" id="ARBA00004239"/>
    </source>
</evidence>
<reference evidence="11 12" key="1">
    <citation type="submission" date="2016-05" db="EMBL/GenBank/DDBJ databases">
        <title>A degradative enzymes factory behind the ericoid mycorrhizal symbiosis.</title>
        <authorList>
            <consortium name="DOE Joint Genome Institute"/>
            <person name="Martino E."/>
            <person name="Morin E."/>
            <person name="Grelet G."/>
            <person name="Kuo A."/>
            <person name="Kohler A."/>
            <person name="Daghino S."/>
            <person name="Barry K."/>
            <person name="Choi C."/>
            <person name="Cichocki N."/>
            <person name="Clum A."/>
            <person name="Copeland A."/>
            <person name="Hainaut M."/>
            <person name="Haridas S."/>
            <person name="Labutti K."/>
            <person name="Lindquist E."/>
            <person name="Lipzen A."/>
            <person name="Khouja H.-R."/>
            <person name="Murat C."/>
            <person name="Ohm R."/>
            <person name="Olson A."/>
            <person name="Spatafora J."/>
            <person name="Veneault-Fourrey C."/>
            <person name="Henrissat B."/>
            <person name="Grigoriev I."/>
            <person name="Martin F."/>
            <person name="Perotto S."/>
        </authorList>
    </citation>
    <scope>NUCLEOTIDE SEQUENCE [LARGE SCALE GENOMIC DNA]</scope>
    <source>
        <strain evidence="11 12">UAMH 7357</strain>
    </source>
</reference>
<name>A0A2J6QPU3_9HELO</name>
<evidence type="ECO:0000256" key="8">
    <source>
        <dbReference type="PROSITE-ProRule" id="PRU01032"/>
    </source>
</evidence>
<keyword evidence="12" id="KW-1185">Reference proteome</keyword>
<evidence type="ECO:0000256" key="2">
    <source>
        <dbReference type="ARBA" id="ARBA00022670"/>
    </source>
</evidence>
<keyword evidence="9" id="KW-0732">Signal</keyword>
<dbReference type="EMBL" id="KZ613464">
    <property type="protein sequence ID" value="PMD28285.1"/>
    <property type="molecule type" value="Genomic_DNA"/>
</dbReference>
<feature type="binding site" evidence="8">
    <location>
        <position position="576"/>
    </location>
    <ligand>
        <name>Ca(2+)</name>
        <dbReference type="ChEBI" id="CHEBI:29108"/>
    </ligand>
</feature>
<dbReference type="GO" id="GO:0004252">
    <property type="term" value="F:serine-type endopeptidase activity"/>
    <property type="evidence" value="ECO:0007669"/>
    <property type="project" value="UniProtKB-UniRule"/>
</dbReference>
<dbReference type="CDD" id="cd11377">
    <property type="entry name" value="Pro-peptidase_S53"/>
    <property type="match status" value="1"/>
</dbReference>
<sequence>MRFDFLKFLLAFAAAAQSAAVPNSHVLHEKRDPSSSKQWVKRDKLSPSIILPMRIGLKQRNLHRGYDFLMDVSHPDSNNYGKHWTSGETVKEWLAGFDIQPERVTLSQNKGWLAFDATTEEAGNLLHTEYHLYEHTALGHMVSACDSYHLPKHIQEHVDYITPGIKLFAPTKRSRALKRGLSRGASPLRAVVEGFPDTALGGLSTCDKFIVPACIRALYDIPKVPEYSYSGPRADNAMGIFEEGDFHLQEDLDLFFLNFTSYIPNGTHPTPALIDSAEVPIPFPAGGESDLDFQLAYSLIYPQAITLYQTDDFNYAINSRPGTAFFNTFLDTLDGSYCTYSAFGETGDDRSFLLGNTMCGVFMPTNVLSISYDTTNTHSRWMKLGLQGHSVFLASGDNGVGGPPTFFFEADTCLGPNNTIFNPAWPNNCYPNHTVEDPESAANDPLGEPWSIAYSSGGGFSNIYPRPDYQSHAVDKHLRDHKPLYPYYESKDNSSFGKNGGLYNRLGRAYPDIAANSDNIAIFQNGEFLIAGGTSASTPIFASLINRINELRLNAGKSTVGFINPALYSHPEMLNDITNGTNPGCGTAGFSAVRGWDPVTGLGTPALQAWRKSSYTDDTGTPNFPKMVDFFMSLPEVIRLI</sequence>
<feature type="chain" id="PRO_5014357347" evidence="9">
    <location>
        <begin position="21"/>
        <end position="641"/>
    </location>
</feature>
<dbReference type="InterPro" id="IPR036852">
    <property type="entry name" value="Peptidase_S8/S53_dom_sf"/>
</dbReference>
<dbReference type="GO" id="GO:0006508">
    <property type="term" value="P:proteolysis"/>
    <property type="evidence" value="ECO:0007669"/>
    <property type="project" value="UniProtKB-KW"/>
</dbReference>
<dbReference type="GO" id="GO:0005576">
    <property type="term" value="C:extracellular region"/>
    <property type="evidence" value="ECO:0007669"/>
    <property type="project" value="UniProtKB-SubCell"/>
</dbReference>
<dbReference type="InterPro" id="IPR030400">
    <property type="entry name" value="Sedolisin_dom"/>
</dbReference>
<dbReference type="PROSITE" id="PS51695">
    <property type="entry name" value="SEDOLISIN"/>
    <property type="match status" value="1"/>
</dbReference>
<organism evidence="11 12">
    <name type="scientific">Hyaloscypha hepaticicola</name>
    <dbReference type="NCBI Taxonomy" id="2082293"/>
    <lineage>
        <taxon>Eukaryota</taxon>
        <taxon>Fungi</taxon>
        <taxon>Dikarya</taxon>
        <taxon>Ascomycota</taxon>
        <taxon>Pezizomycotina</taxon>
        <taxon>Leotiomycetes</taxon>
        <taxon>Helotiales</taxon>
        <taxon>Hyaloscyphaceae</taxon>
        <taxon>Hyaloscypha</taxon>
    </lineage>
</organism>
<feature type="signal peptide" evidence="9">
    <location>
        <begin position="1"/>
        <end position="20"/>
    </location>
</feature>
<comment type="cofactor">
    <cofactor evidence="8">
        <name>Ca(2+)</name>
        <dbReference type="ChEBI" id="CHEBI:29108"/>
    </cofactor>
    <text evidence="8">Binds 1 Ca(2+) ion per subunit.</text>
</comment>
<dbReference type="GO" id="GO:0046872">
    <property type="term" value="F:metal ion binding"/>
    <property type="evidence" value="ECO:0007669"/>
    <property type="project" value="UniProtKB-UniRule"/>
</dbReference>
<feature type="active site" description="Charge relay system" evidence="8">
    <location>
        <position position="288"/>
    </location>
</feature>
<keyword evidence="6 8" id="KW-0106">Calcium</keyword>
<dbReference type="SUPFAM" id="SSF54897">
    <property type="entry name" value="Protease propeptides/inhibitors"/>
    <property type="match status" value="1"/>
</dbReference>
<proteinExistence type="predicted"/>
<feature type="domain" description="Peptidase S53" evidence="10">
    <location>
        <begin position="209"/>
        <end position="617"/>
    </location>
</feature>
<keyword evidence="2 8" id="KW-0645">Protease</keyword>